<dbReference type="InterPro" id="IPR050297">
    <property type="entry name" value="LipidA_mod_glycosyltrf_83"/>
</dbReference>
<evidence type="ECO:0000256" key="3">
    <source>
        <dbReference type="ARBA" id="ARBA00022676"/>
    </source>
</evidence>
<dbReference type="Pfam" id="PF13231">
    <property type="entry name" value="PMT_2"/>
    <property type="match status" value="1"/>
</dbReference>
<evidence type="ECO:0000256" key="6">
    <source>
        <dbReference type="ARBA" id="ARBA00022989"/>
    </source>
</evidence>
<dbReference type="PANTHER" id="PTHR33908:SF3">
    <property type="entry name" value="UNDECAPRENYL PHOSPHATE-ALPHA-4-AMINO-4-DEOXY-L-ARABINOSE ARABINOSYL TRANSFERASE"/>
    <property type="match status" value="1"/>
</dbReference>
<evidence type="ECO:0000313" key="10">
    <source>
        <dbReference type="EMBL" id="KKS19751.1"/>
    </source>
</evidence>
<keyword evidence="3" id="KW-0328">Glycosyltransferase</keyword>
<feature type="transmembrane region" description="Helical" evidence="8">
    <location>
        <begin position="301"/>
        <end position="319"/>
    </location>
</feature>
<keyword evidence="7 8" id="KW-0472">Membrane</keyword>
<keyword evidence="5 8" id="KW-0812">Transmembrane</keyword>
<feature type="transmembrane region" description="Helical" evidence="8">
    <location>
        <begin position="122"/>
        <end position="139"/>
    </location>
</feature>
<evidence type="ECO:0000259" key="9">
    <source>
        <dbReference type="Pfam" id="PF13231"/>
    </source>
</evidence>
<name>A0A0G0ZCG7_UNCKA</name>
<keyword evidence="4 10" id="KW-0808">Transferase</keyword>
<comment type="subcellular location">
    <subcellularLocation>
        <location evidence="1">Cell membrane</location>
        <topology evidence="1">Multi-pass membrane protein</topology>
    </subcellularLocation>
</comment>
<feature type="domain" description="Glycosyltransferase RgtA/B/C/D-like" evidence="9">
    <location>
        <begin position="52"/>
        <end position="181"/>
    </location>
</feature>
<proteinExistence type="predicted"/>
<comment type="caution">
    <text evidence="10">The sequence shown here is derived from an EMBL/GenBank/DDBJ whole genome shotgun (WGS) entry which is preliminary data.</text>
</comment>
<dbReference type="InterPro" id="IPR038731">
    <property type="entry name" value="RgtA/B/C-like"/>
</dbReference>
<keyword evidence="2" id="KW-1003">Cell membrane</keyword>
<feature type="transmembrane region" description="Helical" evidence="8">
    <location>
        <begin position="277"/>
        <end position="295"/>
    </location>
</feature>
<feature type="transmembrane region" description="Helical" evidence="8">
    <location>
        <begin position="326"/>
        <end position="349"/>
    </location>
</feature>
<dbReference type="Proteomes" id="UP000034507">
    <property type="component" value="Unassembled WGS sequence"/>
</dbReference>
<reference evidence="10 11" key="1">
    <citation type="journal article" date="2015" name="Nature">
        <title>rRNA introns, odd ribosomes, and small enigmatic genomes across a large radiation of phyla.</title>
        <authorList>
            <person name="Brown C.T."/>
            <person name="Hug L.A."/>
            <person name="Thomas B.C."/>
            <person name="Sharon I."/>
            <person name="Castelle C.J."/>
            <person name="Singh A."/>
            <person name="Wilkins M.J."/>
            <person name="Williams K.H."/>
            <person name="Banfield J.F."/>
        </authorList>
    </citation>
    <scope>NUCLEOTIDE SEQUENCE [LARGE SCALE GENOMIC DNA]</scope>
</reference>
<gene>
    <name evidence="10" type="ORF">UU77_C0039G0003</name>
</gene>
<feature type="transmembrane region" description="Helical" evidence="8">
    <location>
        <begin position="247"/>
        <end position="265"/>
    </location>
</feature>
<protein>
    <submittedName>
        <fullName evidence="10">Glycosyl transferase family 39</fullName>
    </submittedName>
</protein>
<evidence type="ECO:0000313" key="11">
    <source>
        <dbReference type="Proteomes" id="UP000034507"/>
    </source>
</evidence>
<evidence type="ECO:0000256" key="5">
    <source>
        <dbReference type="ARBA" id="ARBA00022692"/>
    </source>
</evidence>
<accession>A0A0G0ZCG7</accession>
<organism evidence="10 11">
    <name type="scientific">candidate division WWE3 bacterium GW2011_GWC1_41_7</name>
    <dbReference type="NCBI Taxonomy" id="1619119"/>
    <lineage>
        <taxon>Bacteria</taxon>
        <taxon>Katanobacteria</taxon>
    </lineage>
</organism>
<dbReference type="GO" id="GO:0010041">
    <property type="term" value="P:response to iron(III) ion"/>
    <property type="evidence" value="ECO:0007669"/>
    <property type="project" value="TreeGrafter"/>
</dbReference>
<dbReference type="GO" id="GO:0009103">
    <property type="term" value="P:lipopolysaccharide biosynthetic process"/>
    <property type="evidence" value="ECO:0007669"/>
    <property type="project" value="UniProtKB-ARBA"/>
</dbReference>
<feature type="transmembrane region" description="Helical" evidence="8">
    <location>
        <begin position="202"/>
        <end position="227"/>
    </location>
</feature>
<dbReference type="GO" id="GO:0005886">
    <property type="term" value="C:plasma membrane"/>
    <property type="evidence" value="ECO:0007669"/>
    <property type="project" value="UniProtKB-SubCell"/>
</dbReference>
<sequence>MTIIVTLIAAWLRLINLGYSDYQGDEIKALLLPADGQSISEFLLDQRKGPIQFIITGILKFFNPEYDNQLLMRLPFAIAGILTVLFFYKLIKIHFGRKIAFYASFFIATNGFFIAFSRIVQYQSFVILFAVLALYFFTLASTQKKWTYKGIYLGFIFWALSILSHYDGVFIAPFAFYLIYKWYLQAPTGLKERRNHLMYSMLLSGAVLATFYIPFVISISASTMSYWQGRLAGTGGKISSSRYLFSVYQPIYVIHIYIGLTLLGIAETAIRKNLLKLSIMFWFLLPFTFFELIVGIPGTHIFNYILPVTIIMAMGIDFGEEIIKKFLGWLAAKILVGFGVSIVFIFIFLQSTAVFVDHTREYPWEPEFFLVWEFPKPVPNFHLSMFGFPYFRHWEAISEIVNSTEHNGYYSTNERSSISRYYIPLKKSSDAAGYYIYIVSPQSFTDLISSDRVRIWTENYKPVMEFTDAEGRTISQIYYLTPGPLINLDNEY</sequence>
<evidence type="ECO:0000256" key="1">
    <source>
        <dbReference type="ARBA" id="ARBA00004651"/>
    </source>
</evidence>
<keyword evidence="6 8" id="KW-1133">Transmembrane helix</keyword>
<dbReference type="EMBL" id="LCBX01000039">
    <property type="protein sequence ID" value="KKS19751.1"/>
    <property type="molecule type" value="Genomic_DNA"/>
</dbReference>
<dbReference type="PANTHER" id="PTHR33908">
    <property type="entry name" value="MANNOSYLTRANSFERASE YKCB-RELATED"/>
    <property type="match status" value="1"/>
</dbReference>
<evidence type="ECO:0000256" key="8">
    <source>
        <dbReference type="SAM" id="Phobius"/>
    </source>
</evidence>
<feature type="transmembrane region" description="Helical" evidence="8">
    <location>
        <begin position="99"/>
        <end position="116"/>
    </location>
</feature>
<evidence type="ECO:0000256" key="2">
    <source>
        <dbReference type="ARBA" id="ARBA00022475"/>
    </source>
</evidence>
<feature type="transmembrane region" description="Helical" evidence="8">
    <location>
        <begin position="70"/>
        <end position="87"/>
    </location>
</feature>
<evidence type="ECO:0000256" key="7">
    <source>
        <dbReference type="ARBA" id="ARBA00023136"/>
    </source>
</evidence>
<dbReference type="GO" id="GO:0016763">
    <property type="term" value="F:pentosyltransferase activity"/>
    <property type="evidence" value="ECO:0007669"/>
    <property type="project" value="TreeGrafter"/>
</dbReference>
<evidence type="ECO:0000256" key="4">
    <source>
        <dbReference type="ARBA" id="ARBA00022679"/>
    </source>
</evidence>
<dbReference type="AlphaFoldDB" id="A0A0G0ZCG7"/>